<proteinExistence type="predicted"/>
<organism evidence="2">
    <name type="scientific">Mycobacterium xenopi 4042</name>
    <dbReference type="NCBI Taxonomy" id="1299334"/>
    <lineage>
        <taxon>Bacteria</taxon>
        <taxon>Bacillati</taxon>
        <taxon>Actinomycetota</taxon>
        <taxon>Actinomycetes</taxon>
        <taxon>Mycobacteriales</taxon>
        <taxon>Mycobacteriaceae</taxon>
        <taxon>Mycobacterium</taxon>
    </lineage>
</organism>
<dbReference type="EMBL" id="JAOB01000060">
    <property type="protein sequence ID" value="EUA30155.1"/>
    <property type="molecule type" value="Genomic_DNA"/>
</dbReference>
<evidence type="ECO:0000313" key="2">
    <source>
        <dbReference type="EMBL" id="EUA30155.1"/>
    </source>
</evidence>
<accession>X8AH03</accession>
<name>X8AH03_MYCXE</name>
<feature type="region of interest" description="Disordered" evidence="1">
    <location>
        <begin position="1"/>
        <end position="23"/>
    </location>
</feature>
<dbReference type="PATRIC" id="fig|1299334.3.peg.6089"/>
<sequence>MSLSPTAVTGDLGAGAGPGGGGEIVEDRTLTYAEVAMSRAFRFGVGIHSIKNPARCVRRSAG</sequence>
<reference evidence="2" key="1">
    <citation type="submission" date="2014-01" db="EMBL/GenBank/DDBJ databases">
        <authorList>
            <person name="Brown-Elliot B."/>
            <person name="Wallace R."/>
            <person name="Lenaerts A."/>
            <person name="Ordway D."/>
            <person name="DeGroote M.A."/>
            <person name="Parker T."/>
            <person name="Sizemore C."/>
            <person name="Tallon L.J."/>
            <person name="Sadzewicz L.K."/>
            <person name="Sengamalay N."/>
            <person name="Fraser C.M."/>
            <person name="Hine E."/>
            <person name="Shefchek K.A."/>
            <person name="Das S.P."/>
            <person name="Tettelin H."/>
        </authorList>
    </citation>
    <scope>NUCLEOTIDE SEQUENCE [LARGE SCALE GENOMIC DNA]</scope>
    <source>
        <strain evidence="2">4042</strain>
    </source>
</reference>
<protein>
    <submittedName>
        <fullName evidence="2">Uncharacterized protein</fullName>
    </submittedName>
</protein>
<dbReference type="AlphaFoldDB" id="X8AH03"/>
<comment type="caution">
    <text evidence="2">The sequence shown here is derived from an EMBL/GenBank/DDBJ whole genome shotgun (WGS) entry which is preliminary data.</text>
</comment>
<gene>
    <name evidence="2" type="ORF">I553_4411</name>
</gene>
<evidence type="ECO:0000256" key="1">
    <source>
        <dbReference type="SAM" id="MobiDB-lite"/>
    </source>
</evidence>
<feature type="compositionally biased region" description="Gly residues" evidence="1">
    <location>
        <begin position="12"/>
        <end position="23"/>
    </location>
</feature>